<feature type="transmembrane region" description="Helical" evidence="1">
    <location>
        <begin position="85"/>
        <end position="106"/>
    </location>
</feature>
<organism evidence="2 3">
    <name type="scientific">Folsomia candida</name>
    <name type="common">Springtail</name>
    <dbReference type="NCBI Taxonomy" id="158441"/>
    <lineage>
        <taxon>Eukaryota</taxon>
        <taxon>Metazoa</taxon>
        <taxon>Ecdysozoa</taxon>
        <taxon>Arthropoda</taxon>
        <taxon>Hexapoda</taxon>
        <taxon>Collembola</taxon>
        <taxon>Entomobryomorpha</taxon>
        <taxon>Isotomoidea</taxon>
        <taxon>Isotomidae</taxon>
        <taxon>Proisotominae</taxon>
        <taxon>Folsomia</taxon>
    </lineage>
</organism>
<dbReference type="Proteomes" id="UP000198287">
    <property type="component" value="Unassembled WGS sequence"/>
</dbReference>
<name>A0A226D3J4_FOLCA</name>
<evidence type="ECO:0000313" key="3">
    <source>
        <dbReference type="Proteomes" id="UP000198287"/>
    </source>
</evidence>
<accession>A0A226D3J4</accession>
<reference evidence="2 3" key="1">
    <citation type="submission" date="2015-12" db="EMBL/GenBank/DDBJ databases">
        <title>The genome of Folsomia candida.</title>
        <authorList>
            <person name="Faddeeva A."/>
            <person name="Derks M.F."/>
            <person name="Anvar Y."/>
            <person name="Smit S."/>
            <person name="Van Straalen N."/>
            <person name="Roelofs D."/>
        </authorList>
    </citation>
    <scope>NUCLEOTIDE SEQUENCE [LARGE SCALE GENOMIC DNA]</scope>
    <source>
        <strain evidence="2 3">VU population</strain>
        <tissue evidence="2">Whole body</tissue>
    </source>
</reference>
<dbReference type="EMBL" id="LNIX01000034">
    <property type="protein sequence ID" value="OXA40135.1"/>
    <property type="molecule type" value="Genomic_DNA"/>
</dbReference>
<comment type="caution">
    <text evidence="2">The sequence shown here is derived from an EMBL/GenBank/DDBJ whole genome shotgun (WGS) entry which is preliminary data.</text>
</comment>
<keyword evidence="1" id="KW-1133">Transmembrane helix</keyword>
<sequence length="419" mass="47187">MSADHVISALTTKPGILQLYSKCPVQWDKGTQGFTYTSWRKNKRVLLWHIYCFVTIDICYMAGVIYFMAKLLYKIGRPVDDLSRNVVVLLSGLLNFFGFVLHVMIWKFGEGGASGWNGFSKVEELIMHWSRGNCDTTYDNGPSSSSKYGDSATKKLIISSMLKLLNVQPIMVTASVLVLNLDPLHFCVLDISDALKLSLHSIFALNFLRFSIIAVNAVMICSNMKFVLIVFISSLKIQLNIFFLLLKHAKFILEQRIRFVQRIEFLVKIHLCLKLAGQRGAACQELGSISLLFIGQLILIFSNFATLRFYNVLPFAAYQFYPSVSIVALAIASLTLPVTQKLAENSKEVLRMLDASVLVGGSWNVKALKRKIRSMQPYSLCAVLGGIKICLNRDTKRQYFQTGINYTINLLLGLERKSD</sequence>
<evidence type="ECO:0008006" key="4">
    <source>
        <dbReference type="Google" id="ProtNLM"/>
    </source>
</evidence>
<protein>
    <recommendedName>
        <fullName evidence="4">Gustatory receptor</fullName>
    </recommendedName>
</protein>
<feature type="transmembrane region" description="Helical" evidence="1">
    <location>
        <begin position="48"/>
        <end position="73"/>
    </location>
</feature>
<proteinExistence type="predicted"/>
<keyword evidence="1" id="KW-0472">Membrane</keyword>
<feature type="transmembrane region" description="Helical" evidence="1">
    <location>
        <begin position="316"/>
        <end position="338"/>
    </location>
</feature>
<gene>
    <name evidence="2" type="ORF">Fcan01_24991</name>
</gene>
<feature type="transmembrane region" description="Helical" evidence="1">
    <location>
        <begin position="289"/>
        <end position="310"/>
    </location>
</feature>
<dbReference type="AlphaFoldDB" id="A0A226D3J4"/>
<keyword evidence="3" id="KW-1185">Reference proteome</keyword>
<keyword evidence="1" id="KW-0812">Transmembrane</keyword>
<evidence type="ECO:0000256" key="1">
    <source>
        <dbReference type="SAM" id="Phobius"/>
    </source>
</evidence>
<evidence type="ECO:0000313" key="2">
    <source>
        <dbReference type="EMBL" id="OXA40135.1"/>
    </source>
</evidence>